<evidence type="ECO:0000313" key="2">
    <source>
        <dbReference type="EMBL" id="HJF91506.1"/>
    </source>
</evidence>
<evidence type="ECO:0000313" key="3">
    <source>
        <dbReference type="EMBL" id="MBM6734819.1"/>
    </source>
</evidence>
<dbReference type="RefSeq" id="WP_022021788.1">
    <property type="nucleotide sequence ID" value="NZ_CALUIP010000005.1"/>
</dbReference>
<reference evidence="3 5" key="3">
    <citation type="journal article" date="2021" name="Sci. Rep.">
        <title>The distribution of antibiotic resistance genes in chicken gut microbiota commensals.</title>
        <authorList>
            <person name="Juricova H."/>
            <person name="Matiasovicova J."/>
            <person name="Kubasova T."/>
            <person name="Cejkova D."/>
            <person name="Rychlik I."/>
        </authorList>
    </citation>
    <scope>NUCLEOTIDE SEQUENCE [LARGE SCALE GENOMIC DNA]</scope>
    <source>
        <strain evidence="3 5">An772</strain>
    </source>
</reference>
<reference evidence="3" key="1">
    <citation type="submission" date="2020-08" db="EMBL/GenBank/DDBJ databases">
        <authorList>
            <person name="Cejkova D."/>
            <person name="Kubasova T."/>
            <person name="Jahodarova E."/>
            <person name="Rychlik I."/>
        </authorList>
    </citation>
    <scope>NUCLEOTIDE SEQUENCE</scope>
    <source>
        <strain evidence="3">An772</strain>
    </source>
</reference>
<dbReference type="AlphaFoldDB" id="A0A921HXE6"/>
<organism evidence="2 4">
    <name type="scientific">Mediterranea massiliensis</name>
    <dbReference type="NCBI Taxonomy" id="1841865"/>
    <lineage>
        <taxon>Bacteria</taxon>
        <taxon>Pseudomonadati</taxon>
        <taxon>Bacteroidota</taxon>
        <taxon>Bacteroidia</taxon>
        <taxon>Bacteroidales</taxon>
        <taxon>Bacteroidaceae</taxon>
        <taxon>Mediterranea</taxon>
    </lineage>
</organism>
<accession>A0A921HXE6</accession>
<keyword evidence="5" id="KW-1185">Reference proteome</keyword>
<evidence type="ECO:0000313" key="4">
    <source>
        <dbReference type="Proteomes" id="UP000717835"/>
    </source>
</evidence>
<reference evidence="2" key="4">
    <citation type="submission" date="2021-09" db="EMBL/GenBank/DDBJ databases">
        <authorList>
            <person name="Gilroy R."/>
        </authorList>
    </citation>
    <scope>NUCLEOTIDE SEQUENCE</scope>
    <source>
        <strain evidence="2">CHK55-1828</strain>
    </source>
</reference>
<evidence type="ECO:0000313" key="5">
    <source>
        <dbReference type="Proteomes" id="UP000766986"/>
    </source>
</evidence>
<evidence type="ECO:0000259" key="1">
    <source>
        <dbReference type="Pfam" id="PF02602"/>
    </source>
</evidence>
<dbReference type="Pfam" id="PF02602">
    <property type="entry name" value="HEM4"/>
    <property type="match status" value="1"/>
</dbReference>
<feature type="domain" description="Tetrapyrrole biosynthesis uroporphyrinogen III synthase" evidence="1">
    <location>
        <begin position="24"/>
        <end position="236"/>
    </location>
</feature>
<dbReference type="SUPFAM" id="SSF69618">
    <property type="entry name" value="HemD-like"/>
    <property type="match status" value="1"/>
</dbReference>
<reference evidence="2" key="2">
    <citation type="journal article" date="2021" name="PeerJ">
        <title>Extensive microbial diversity within the chicken gut microbiome revealed by metagenomics and culture.</title>
        <authorList>
            <person name="Gilroy R."/>
            <person name="Ravi A."/>
            <person name="Getino M."/>
            <person name="Pursley I."/>
            <person name="Horton D.L."/>
            <person name="Alikhan N.F."/>
            <person name="Baker D."/>
            <person name="Gharbi K."/>
            <person name="Hall N."/>
            <person name="Watson M."/>
            <person name="Adriaenssens E.M."/>
            <person name="Foster-Nyarko E."/>
            <person name="Jarju S."/>
            <person name="Secka A."/>
            <person name="Antonio M."/>
            <person name="Oren A."/>
            <person name="Chaudhuri R.R."/>
            <person name="La Ragione R."/>
            <person name="Hildebrand F."/>
            <person name="Pallen M.J."/>
        </authorList>
    </citation>
    <scope>NUCLEOTIDE SEQUENCE</scope>
    <source>
        <strain evidence="2">CHK55-1828</strain>
    </source>
</reference>
<dbReference type="EMBL" id="JACLYZ010000010">
    <property type="protein sequence ID" value="MBM6734819.1"/>
    <property type="molecule type" value="Genomic_DNA"/>
</dbReference>
<gene>
    <name evidence="3" type="ORF">H7U35_06255</name>
    <name evidence="2" type="ORF">K8W02_03845</name>
</gene>
<protein>
    <submittedName>
        <fullName evidence="2">Uroporphyrinogen-III synthase</fullName>
    </submittedName>
</protein>
<dbReference type="GO" id="GO:0004852">
    <property type="term" value="F:uroporphyrinogen-III synthase activity"/>
    <property type="evidence" value="ECO:0007669"/>
    <property type="project" value="InterPro"/>
</dbReference>
<dbReference type="Gene3D" id="3.40.50.10090">
    <property type="match status" value="2"/>
</dbReference>
<dbReference type="InterPro" id="IPR039793">
    <property type="entry name" value="UROS/Hem4"/>
</dbReference>
<name>A0A921HXE6_9BACT</name>
<comment type="caution">
    <text evidence="2">The sequence shown here is derived from an EMBL/GenBank/DDBJ whole genome shotgun (WGS) entry which is preliminary data.</text>
</comment>
<sequence>MKIKKVLVSQPKPASEKSPYYDIAEKYGVKIDFRPFIKVESVSAKEFRQQKISILDHTAVIFTSRHAIDHFFHLCAELRVTIPETMKYFCVTEAIALYIQKYVQYRKRKIFFGQTGKFDDLLPAILKHKTEKYLVPMSDVHTDEIKNALDKNKIQHDEAVMYRTVSNDFQPGEVFDYDMLVFFSPAGVSSLQKNFPNFEQKDIKIGTFGSTTAQAVRDAGLRLDLEAPSVKAPSMTAALDMFIKENNKE</sequence>
<dbReference type="GO" id="GO:0006780">
    <property type="term" value="P:uroporphyrinogen III biosynthetic process"/>
    <property type="evidence" value="ECO:0007669"/>
    <property type="project" value="InterPro"/>
</dbReference>
<dbReference type="CDD" id="cd06578">
    <property type="entry name" value="HemD"/>
    <property type="match status" value="1"/>
</dbReference>
<dbReference type="Proteomes" id="UP000717835">
    <property type="component" value="Unassembled WGS sequence"/>
</dbReference>
<dbReference type="Proteomes" id="UP000766986">
    <property type="component" value="Unassembled WGS sequence"/>
</dbReference>
<dbReference type="PANTHER" id="PTHR12390:SF0">
    <property type="entry name" value="UROPORPHYRINOGEN-III SYNTHASE"/>
    <property type="match status" value="1"/>
</dbReference>
<dbReference type="GO" id="GO:0005829">
    <property type="term" value="C:cytosol"/>
    <property type="evidence" value="ECO:0007669"/>
    <property type="project" value="TreeGrafter"/>
</dbReference>
<proteinExistence type="predicted"/>
<dbReference type="InterPro" id="IPR036108">
    <property type="entry name" value="4pyrrol_syn_uPrphyn_synt_sf"/>
</dbReference>
<dbReference type="OrthoDB" id="1149788at2"/>
<dbReference type="PANTHER" id="PTHR12390">
    <property type="entry name" value="UROPORPHYRINOGEN III SYNTHASE"/>
    <property type="match status" value="1"/>
</dbReference>
<dbReference type="InterPro" id="IPR003754">
    <property type="entry name" value="4pyrrol_synth_uPrphyn_synth"/>
</dbReference>
<dbReference type="EMBL" id="DYVX01000032">
    <property type="protein sequence ID" value="HJF91506.1"/>
    <property type="molecule type" value="Genomic_DNA"/>
</dbReference>